<protein>
    <recommendedName>
        <fullName evidence="1">Heterokaryon incompatibility domain-containing protein</fullName>
    </recommendedName>
</protein>
<keyword evidence="3" id="KW-1185">Reference proteome</keyword>
<dbReference type="InterPro" id="IPR010730">
    <property type="entry name" value="HET"/>
</dbReference>
<gene>
    <name evidence="2" type="ORF">TRIVIDRAFT_161679</name>
</gene>
<dbReference type="InterPro" id="IPR052895">
    <property type="entry name" value="HetReg/Transcr_Mod"/>
</dbReference>
<feature type="domain" description="Heterokaryon incompatibility" evidence="1">
    <location>
        <begin position="41"/>
        <end position="230"/>
    </location>
</feature>
<accession>G9N7L0</accession>
<organism evidence="2 3">
    <name type="scientific">Hypocrea virens (strain Gv29-8 / FGSC 10586)</name>
    <name type="common">Gliocladium virens</name>
    <name type="synonym">Trichoderma virens</name>
    <dbReference type="NCBI Taxonomy" id="413071"/>
    <lineage>
        <taxon>Eukaryota</taxon>
        <taxon>Fungi</taxon>
        <taxon>Dikarya</taxon>
        <taxon>Ascomycota</taxon>
        <taxon>Pezizomycotina</taxon>
        <taxon>Sordariomycetes</taxon>
        <taxon>Hypocreomycetidae</taxon>
        <taxon>Hypocreales</taxon>
        <taxon>Hypocreaceae</taxon>
        <taxon>Trichoderma</taxon>
    </lineage>
</organism>
<dbReference type="EMBL" id="ABDF02000089">
    <property type="protein sequence ID" value="EHK16976.1"/>
    <property type="molecule type" value="Genomic_DNA"/>
</dbReference>
<proteinExistence type="predicted"/>
<dbReference type="RefSeq" id="XP_013951179.1">
    <property type="nucleotide sequence ID" value="XM_014095704.1"/>
</dbReference>
<evidence type="ECO:0000259" key="1">
    <source>
        <dbReference type="Pfam" id="PF06985"/>
    </source>
</evidence>
<dbReference type="InParanoid" id="G9N7L0"/>
<dbReference type="eggNOG" id="ENOG502SMXX">
    <property type="taxonomic scope" value="Eukaryota"/>
</dbReference>
<dbReference type="PANTHER" id="PTHR24148:SF73">
    <property type="entry name" value="HET DOMAIN PROTEIN (AFU_ORTHOLOGUE AFUA_8G01020)"/>
    <property type="match status" value="1"/>
</dbReference>
<evidence type="ECO:0000313" key="3">
    <source>
        <dbReference type="Proteomes" id="UP000007115"/>
    </source>
</evidence>
<dbReference type="Proteomes" id="UP000007115">
    <property type="component" value="Unassembled WGS sequence"/>
</dbReference>
<dbReference type="AlphaFoldDB" id="G9N7L0"/>
<feature type="non-terminal residue" evidence="2">
    <location>
        <position position="405"/>
    </location>
</feature>
<reference evidence="2 3" key="1">
    <citation type="journal article" date="2011" name="Genome Biol.">
        <title>Comparative genome sequence analysis underscores mycoparasitism as the ancestral life style of Trichoderma.</title>
        <authorList>
            <person name="Kubicek C.P."/>
            <person name="Herrera-Estrella A."/>
            <person name="Seidl-Seiboth V."/>
            <person name="Martinez D.A."/>
            <person name="Druzhinina I.S."/>
            <person name="Thon M."/>
            <person name="Zeilinger S."/>
            <person name="Casas-Flores S."/>
            <person name="Horwitz B.A."/>
            <person name="Mukherjee P.K."/>
            <person name="Mukherjee M."/>
            <person name="Kredics L."/>
            <person name="Alcaraz L.D."/>
            <person name="Aerts A."/>
            <person name="Antal Z."/>
            <person name="Atanasova L."/>
            <person name="Cervantes-Badillo M.G."/>
            <person name="Challacombe J."/>
            <person name="Chertkov O."/>
            <person name="McCluskey K."/>
            <person name="Coulpier F."/>
            <person name="Deshpande N."/>
            <person name="von Doehren H."/>
            <person name="Ebbole D.J."/>
            <person name="Esquivel-Naranjo E.U."/>
            <person name="Fekete E."/>
            <person name="Flipphi M."/>
            <person name="Glaser F."/>
            <person name="Gomez-Rodriguez E.Y."/>
            <person name="Gruber S."/>
            <person name="Han C."/>
            <person name="Henrissat B."/>
            <person name="Hermosa R."/>
            <person name="Hernandez-Onate M."/>
            <person name="Karaffa L."/>
            <person name="Kosti I."/>
            <person name="Le Crom S."/>
            <person name="Lindquist E."/>
            <person name="Lucas S."/>
            <person name="Luebeck M."/>
            <person name="Luebeck P.S."/>
            <person name="Margeot A."/>
            <person name="Metz B."/>
            <person name="Misra M."/>
            <person name="Nevalainen H."/>
            <person name="Omann M."/>
            <person name="Packer N."/>
            <person name="Perrone G."/>
            <person name="Uresti-Rivera E.E."/>
            <person name="Salamov A."/>
            <person name="Schmoll M."/>
            <person name="Seiboth B."/>
            <person name="Shapiro H."/>
            <person name="Sukno S."/>
            <person name="Tamayo-Ramos J.A."/>
            <person name="Tisch D."/>
            <person name="Wiest A."/>
            <person name="Wilkinson H.H."/>
            <person name="Zhang M."/>
            <person name="Coutinho P.M."/>
            <person name="Kenerley C.M."/>
            <person name="Monte E."/>
            <person name="Baker S.E."/>
            <person name="Grigoriev I.V."/>
        </authorList>
    </citation>
    <scope>NUCLEOTIDE SEQUENCE [LARGE SCALE GENOMIC DNA]</scope>
    <source>
        <strain evidence="3">Gv29-8 / FGSC 10586</strain>
    </source>
</reference>
<dbReference type="PANTHER" id="PTHR24148">
    <property type="entry name" value="ANKYRIN REPEAT DOMAIN-CONTAINING PROTEIN 39 HOMOLOG-RELATED"/>
    <property type="match status" value="1"/>
</dbReference>
<name>G9N7L0_HYPVG</name>
<dbReference type="VEuPathDB" id="FungiDB:TRIVIDRAFT_161679"/>
<dbReference type="Pfam" id="PF06985">
    <property type="entry name" value="HET"/>
    <property type="match status" value="1"/>
</dbReference>
<sequence length="405" mass="46337">MDSSTEVGFFRLITLSPGRWADEICCTLKPYNRFRDQFPPYKALSYVWGRWGRRNIPEILVNGNKVKVTTNLEAALKHLREQEKEITLWIDALCIDQSNIPERSSQVAQMREIYSIASEVIIFLGSEQNCTKSNPRSSESQRPLEKFGIGPTDALLARQNFDIWKTSPLKVPVQAFEVFSLLTIIAGYESSSSLLKLPKDIPEAHMAAFCEALRCTLLVPWWERIWVVQEAVVAKNITLRYSNASVSWELLVKVAEVSSRWEDGYGEYRTFISASDLKVFNLFSRVSSLNQFRRNWKESGGADILSLLRNFGHRKASDDRDRVYALLGLCNQGISIQPDYQLDVTEVYTAPIIQTIKSTKSLSVLYGDHSRKGRHDLSSWVPDWSANLDEDERRRAELFTLYDAC</sequence>
<dbReference type="OrthoDB" id="3557394at2759"/>
<evidence type="ECO:0000313" key="2">
    <source>
        <dbReference type="EMBL" id="EHK16976.1"/>
    </source>
</evidence>
<dbReference type="STRING" id="413071.G9N7L0"/>
<dbReference type="HOGENOM" id="CLU_004184_3_4_1"/>
<dbReference type="GeneID" id="25788524"/>
<dbReference type="OMA" id="NHALPSW"/>
<comment type="caution">
    <text evidence="2">The sequence shown here is derived from an EMBL/GenBank/DDBJ whole genome shotgun (WGS) entry which is preliminary data.</text>
</comment>